<sequence>MKRSFYLALVLITTLVSCNRTKSPDVKGIEVDFELIPFYEELFAIAPDNFQYEAERMKEKYGSYLEAYSMGIIRIGSTEDEDFVGNMSFFLAYEPNKEVLDTVNIVFKDRDALRSKLEKAFKHYRYYFPEALIPDVYLHISGFNQSIVIDSSWVSISLEKYLGRNCDFYERLAIPVYLRRFMSPEKVVPDVMLSIGMTEYPYNSKTDDLINQMIYEGKMRYFVRKMIPDIPDTTLFDFNTTQMEWVRNYEKDMWQMIVEQKHLFDNDRMVLQRYIGKSPFTYYLGQESPGGAAIYLGYRIVESYMKRYPETTLADLMKINDGSQVLMEARYNP</sequence>
<reference evidence="1" key="2">
    <citation type="submission" date="2022-06" db="EMBL/GenBank/DDBJ databases">
        <title>Xiashengella guii gen. nov. sp. nov., a bacterium isolated form anaerobic digestion tank.</title>
        <authorList>
            <person name="Huang H."/>
        </authorList>
    </citation>
    <scope>NUCLEOTIDE SEQUENCE</scope>
    <source>
        <strain evidence="1">Ai-910</strain>
    </source>
</reference>
<keyword evidence="2" id="KW-1185">Reference proteome</keyword>
<dbReference type="AlphaFoldDB" id="A0A9J6ZNW0"/>
<dbReference type="KEGG" id="alkq:M9189_10700"/>
<name>A0A9J6ZNW0_9BACT</name>
<gene>
    <name evidence="1" type="ORF">M9189_10700</name>
</gene>
<organism evidence="1 2">
    <name type="scientific">Xiashengella succiniciproducens</name>
    <dbReference type="NCBI Taxonomy" id="2949635"/>
    <lineage>
        <taxon>Bacteria</taxon>
        <taxon>Pseudomonadati</taxon>
        <taxon>Bacteroidota</taxon>
        <taxon>Bacteroidia</taxon>
        <taxon>Marinilabiliales</taxon>
        <taxon>Marinilabiliaceae</taxon>
        <taxon>Xiashengella</taxon>
    </lineage>
</organism>
<evidence type="ECO:0000313" key="1">
    <source>
        <dbReference type="EMBL" id="URW79323.1"/>
    </source>
</evidence>
<dbReference type="Pfam" id="PF25594">
    <property type="entry name" value="GldB_lipo"/>
    <property type="match status" value="1"/>
</dbReference>
<dbReference type="PROSITE" id="PS51257">
    <property type="entry name" value="PROKAR_LIPOPROTEIN"/>
    <property type="match status" value="1"/>
</dbReference>
<proteinExistence type="predicted"/>
<dbReference type="InterPro" id="IPR019853">
    <property type="entry name" value="GldB-like"/>
</dbReference>
<dbReference type="RefSeq" id="WP_250723123.1">
    <property type="nucleotide sequence ID" value="NZ_CP098400.1"/>
</dbReference>
<evidence type="ECO:0000313" key="2">
    <source>
        <dbReference type="Proteomes" id="UP001056426"/>
    </source>
</evidence>
<dbReference type="Proteomes" id="UP001056426">
    <property type="component" value="Chromosome"/>
</dbReference>
<dbReference type="EMBL" id="CP098400">
    <property type="protein sequence ID" value="URW79323.1"/>
    <property type="molecule type" value="Genomic_DNA"/>
</dbReference>
<reference evidence="1" key="1">
    <citation type="submission" date="2022-05" db="EMBL/GenBank/DDBJ databases">
        <authorList>
            <person name="Sun X."/>
        </authorList>
    </citation>
    <scope>NUCLEOTIDE SEQUENCE</scope>
    <source>
        <strain evidence="1">Ai-910</strain>
    </source>
</reference>
<protein>
    <submittedName>
        <fullName evidence="1">Gliding motility protein GldB</fullName>
    </submittedName>
</protein>
<accession>A0A9J6ZNW0</accession>